<feature type="region of interest" description="Disordered" evidence="20">
    <location>
        <begin position="98"/>
        <end position="146"/>
    </location>
</feature>
<evidence type="ECO:0000256" key="11">
    <source>
        <dbReference type="ARBA" id="ARBA00022786"/>
    </source>
</evidence>
<dbReference type="EMBL" id="AMBO01000241">
    <property type="protein sequence ID" value="EKD03716.1"/>
    <property type="molecule type" value="Genomic_DNA"/>
</dbReference>
<dbReference type="EC" id="2.3.2.27" evidence="5"/>
<evidence type="ECO:0000259" key="21">
    <source>
        <dbReference type="PROSITE" id="PS50089"/>
    </source>
</evidence>
<reference evidence="23 24" key="1">
    <citation type="journal article" date="2012" name="Eukaryot. Cell">
        <title>Genome sequence of the Trichosporon asahii environmental strain CBS 8904.</title>
        <authorList>
            <person name="Yang R.Y."/>
            <person name="Li H.T."/>
            <person name="Zhu H."/>
            <person name="Zhou G.P."/>
            <person name="Wang M."/>
            <person name="Wang L."/>
        </authorList>
    </citation>
    <scope>NUCLEOTIDE SEQUENCE [LARGE SCALE GENOMIC DNA]</scope>
    <source>
        <strain evidence="23 24">CBS 8904</strain>
    </source>
</reference>
<keyword evidence="11" id="KW-0833">Ubl conjugation pathway</keyword>
<dbReference type="InterPro" id="IPR017907">
    <property type="entry name" value="Znf_RING_CS"/>
</dbReference>
<name>K1VT53_TRIAC</name>
<dbReference type="PROSITE" id="PS00518">
    <property type="entry name" value="ZF_RING_1"/>
    <property type="match status" value="1"/>
</dbReference>
<dbReference type="SUPFAM" id="SSF57850">
    <property type="entry name" value="RING/U-box"/>
    <property type="match status" value="1"/>
</dbReference>
<dbReference type="GO" id="GO:0006281">
    <property type="term" value="P:DNA repair"/>
    <property type="evidence" value="ECO:0007669"/>
    <property type="project" value="UniProtKB-KW"/>
</dbReference>
<dbReference type="PROSITE" id="PS50089">
    <property type="entry name" value="ZF_RING_2"/>
    <property type="match status" value="1"/>
</dbReference>
<keyword evidence="15" id="KW-0539">Nucleus</keyword>
<comment type="subcellular location">
    <subcellularLocation>
        <location evidence="2">Nucleus</location>
    </subcellularLocation>
</comment>
<evidence type="ECO:0000256" key="10">
    <source>
        <dbReference type="ARBA" id="ARBA00022771"/>
    </source>
</evidence>
<dbReference type="SMART" id="SM00513">
    <property type="entry name" value="SAP"/>
    <property type="match status" value="1"/>
</dbReference>
<keyword evidence="8" id="KW-0479">Metal-binding</keyword>
<dbReference type="GO" id="GO:0003697">
    <property type="term" value="F:single-stranded DNA binding"/>
    <property type="evidence" value="ECO:0007669"/>
    <property type="project" value="InterPro"/>
</dbReference>
<dbReference type="SMART" id="SM00184">
    <property type="entry name" value="RING"/>
    <property type="match status" value="1"/>
</dbReference>
<evidence type="ECO:0000256" key="5">
    <source>
        <dbReference type="ARBA" id="ARBA00012483"/>
    </source>
</evidence>
<comment type="catalytic activity">
    <reaction evidence="1">
        <text>S-ubiquitinyl-[E2 ubiquitin-conjugating enzyme]-L-cysteine + [acceptor protein]-L-lysine = [E2 ubiquitin-conjugating enzyme]-L-cysteine + N(6)-ubiquitinyl-[acceptor protein]-L-lysine.</text>
        <dbReference type="EC" id="2.3.2.27"/>
    </reaction>
</comment>
<evidence type="ECO:0000256" key="8">
    <source>
        <dbReference type="ARBA" id="ARBA00022723"/>
    </source>
</evidence>
<feature type="compositionally biased region" description="Basic and acidic residues" evidence="20">
    <location>
        <begin position="260"/>
        <end position="276"/>
    </location>
</feature>
<evidence type="ECO:0000256" key="1">
    <source>
        <dbReference type="ARBA" id="ARBA00000900"/>
    </source>
</evidence>
<evidence type="ECO:0000256" key="9">
    <source>
        <dbReference type="ARBA" id="ARBA00022763"/>
    </source>
</evidence>
<dbReference type="Gene3D" id="3.30.40.10">
    <property type="entry name" value="Zinc/RING finger domain, C3HC4 (zinc finger)"/>
    <property type="match status" value="1"/>
</dbReference>
<dbReference type="HOGENOM" id="CLU_456486_0_0_1"/>
<dbReference type="PROSITE" id="PS50800">
    <property type="entry name" value="SAP"/>
    <property type="match status" value="1"/>
</dbReference>
<evidence type="ECO:0000259" key="22">
    <source>
        <dbReference type="PROSITE" id="PS50800"/>
    </source>
</evidence>
<dbReference type="GO" id="GO:0005634">
    <property type="term" value="C:nucleus"/>
    <property type="evidence" value="ECO:0007669"/>
    <property type="project" value="UniProtKB-SubCell"/>
</dbReference>
<comment type="similarity">
    <text evidence="4">Belongs to the RAD18 family.</text>
</comment>
<feature type="domain" description="RING-type" evidence="21">
    <location>
        <begin position="33"/>
        <end position="74"/>
    </location>
</feature>
<keyword evidence="24" id="KW-1185">Reference proteome</keyword>
<dbReference type="Proteomes" id="UP000006757">
    <property type="component" value="Unassembled WGS sequence"/>
</dbReference>
<evidence type="ECO:0000256" key="20">
    <source>
        <dbReference type="SAM" id="MobiDB-lite"/>
    </source>
</evidence>
<dbReference type="GO" id="GO:0061630">
    <property type="term" value="F:ubiquitin protein ligase activity"/>
    <property type="evidence" value="ECO:0007669"/>
    <property type="project" value="UniProtKB-EC"/>
</dbReference>
<dbReference type="Pfam" id="PF15227">
    <property type="entry name" value="zf-C3HC4_4"/>
    <property type="match status" value="1"/>
</dbReference>
<evidence type="ECO:0000256" key="17">
    <source>
        <dbReference type="ARBA" id="ARBA00074353"/>
    </source>
</evidence>
<comment type="pathway">
    <text evidence="3">Protein modification; protein ubiquitination.</text>
</comment>
<feature type="region of interest" description="Disordered" evidence="20">
    <location>
        <begin position="403"/>
        <end position="432"/>
    </location>
</feature>
<dbReference type="GO" id="GO:0008270">
    <property type="term" value="F:zinc ion binding"/>
    <property type="evidence" value="ECO:0007669"/>
    <property type="project" value="UniProtKB-KW"/>
</dbReference>
<evidence type="ECO:0000256" key="4">
    <source>
        <dbReference type="ARBA" id="ARBA00009506"/>
    </source>
</evidence>
<comment type="caution">
    <text evidence="23">The sequence shown here is derived from an EMBL/GenBank/DDBJ whole genome shotgun (WGS) entry which is preliminary data.</text>
</comment>
<dbReference type="InterPro" id="IPR003034">
    <property type="entry name" value="SAP_dom"/>
</dbReference>
<feature type="domain" description="SAP" evidence="22">
    <location>
        <begin position="204"/>
        <end position="238"/>
    </location>
</feature>
<dbReference type="AlphaFoldDB" id="K1VT53"/>
<gene>
    <name evidence="23" type="ORF">A1Q2_01942</name>
</gene>
<dbReference type="FunFam" id="3.30.40.10:FF:000172">
    <property type="entry name" value="E3 ubiquitin-protein ligase RAD18"/>
    <property type="match status" value="1"/>
</dbReference>
<dbReference type="PANTHER" id="PTHR14134">
    <property type="entry name" value="E3 UBIQUITIN-PROTEIN LIGASE RAD18"/>
    <property type="match status" value="1"/>
</dbReference>
<evidence type="ECO:0000313" key="23">
    <source>
        <dbReference type="EMBL" id="EKD03716.1"/>
    </source>
</evidence>
<keyword evidence="10 19" id="KW-0863">Zinc-finger</keyword>
<keyword evidence="12" id="KW-0862">Zinc</keyword>
<dbReference type="OrthoDB" id="9049620at2759"/>
<evidence type="ECO:0000256" key="2">
    <source>
        <dbReference type="ARBA" id="ARBA00004123"/>
    </source>
</evidence>
<feature type="compositionally biased region" description="Low complexity" evidence="20">
    <location>
        <begin position="125"/>
        <end position="137"/>
    </location>
</feature>
<evidence type="ECO:0000256" key="3">
    <source>
        <dbReference type="ARBA" id="ARBA00004906"/>
    </source>
</evidence>
<organism evidence="23 24">
    <name type="scientific">Trichosporon asahii var. asahii (strain CBS 8904)</name>
    <name type="common">Yeast</name>
    <dbReference type="NCBI Taxonomy" id="1220162"/>
    <lineage>
        <taxon>Eukaryota</taxon>
        <taxon>Fungi</taxon>
        <taxon>Dikarya</taxon>
        <taxon>Basidiomycota</taxon>
        <taxon>Agaricomycotina</taxon>
        <taxon>Tremellomycetes</taxon>
        <taxon>Trichosporonales</taxon>
        <taxon>Trichosporonaceae</taxon>
        <taxon>Trichosporon</taxon>
    </lineage>
</organism>
<dbReference type="GO" id="GO:0006301">
    <property type="term" value="P:DNA damage tolerance"/>
    <property type="evidence" value="ECO:0007669"/>
    <property type="project" value="InterPro"/>
</dbReference>
<evidence type="ECO:0000256" key="18">
    <source>
        <dbReference type="ARBA" id="ARBA00082369"/>
    </source>
</evidence>
<dbReference type="InterPro" id="IPR001841">
    <property type="entry name" value="Znf_RING"/>
</dbReference>
<feature type="region of interest" description="Disordered" evidence="20">
    <location>
        <begin position="476"/>
        <end position="598"/>
    </location>
</feature>
<keyword evidence="14" id="KW-0234">DNA repair</keyword>
<dbReference type="GO" id="GO:0097505">
    <property type="term" value="C:Rad6-Rad18 complex"/>
    <property type="evidence" value="ECO:0007669"/>
    <property type="project" value="TreeGrafter"/>
</dbReference>
<dbReference type="InterPro" id="IPR013083">
    <property type="entry name" value="Znf_RING/FYVE/PHD"/>
</dbReference>
<keyword evidence="9" id="KW-0227">DNA damage</keyword>
<keyword evidence="13" id="KW-0238">DNA-binding</keyword>
<protein>
    <recommendedName>
        <fullName evidence="6">Postreplication repair E3 ubiquitin-protein ligase RAD18</fullName>
        <ecNumber evidence="5">2.3.2.27</ecNumber>
    </recommendedName>
    <alternativeName>
        <fullName evidence="17">Postreplication repair E3 ubiquitin-protein ligase rad18</fullName>
    </alternativeName>
    <alternativeName>
        <fullName evidence="16 18">RING-type E3 ubiquitin transferase RAD18</fullName>
    </alternativeName>
</protein>
<evidence type="ECO:0000256" key="12">
    <source>
        <dbReference type="ARBA" id="ARBA00022833"/>
    </source>
</evidence>
<dbReference type="PANTHER" id="PTHR14134:SF2">
    <property type="entry name" value="E3 UBIQUITIN-PROTEIN LIGASE RAD18"/>
    <property type="match status" value="1"/>
</dbReference>
<dbReference type="eggNOG" id="KOG0287">
    <property type="taxonomic scope" value="Eukaryota"/>
</dbReference>
<keyword evidence="7" id="KW-0808">Transferase</keyword>
<evidence type="ECO:0000256" key="6">
    <source>
        <dbReference type="ARBA" id="ARBA00015551"/>
    </source>
</evidence>
<dbReference type="STRING" id="1220162.K1VT53"/>
<evidence type="ECO:0000256" key="7">
    <source>
        <dbReference type="ARBA" id="ARBA00022679"/>
    </source>
</evidence>
<sequence>MDLNHPLLQADVEPKPFPESQPQLRRLDKALLCPICKELFDHPVSIGCGHSFCSKCIRGFFASTTKKTACPTCSDPQTEGSIRRNRVLEEMCDAPKLVDLVQPPPARKRRNSLPRRSPTKKSRGEGSSRSSPQQSRGASDDDDDEVVELAESDCRDSWTYRSRMSEAETDIYELEQPEARLEARIRWIRERKGEGFTRIKKPNYSLISLSDLKGLLMKYDLSTSGDRPALEARFQQWTVMYNANMDSSHPASLSKLRADLERAEASRRKDKERGKDEEVEALQTSDGLKKYAAEHKSDFERLRQDILERKRRKSQGGLKDSPIEVDPITNKLSVAVMSHWEEDAELSQCGHWRSLLLGLCPEGTKACARPPVSATCPFGPLPHLPSTASRSRPRRLALQLAHSNNLGSGQPRGANQLARARSCDRASERPSVREDLPITRLTYSLLTLDSSHPDQLSIPPRVRLRHDTLTTLSGLEDSAFQDPSSRRTSHQVLVVPTTAPSSPGRPGSDSCDATRDPHTAPAKPLRSPSGHRPIAASSAPASTFLRYQLGAPATRTSPPYPPLLGTGAQSFSTALTSPSPHQYTPASWRPPTSRTATP</sequence>
<evidence type="ECO:0000256" key="15">
    <source>
        <dbReference type="ARBA" id="ARBA00023242"/>
    </source>
</evidence>
<evidence type="ECO:0000256" key="16">
    <source>
        <dbReference type="ARBA" id="ARBA00031783"/>
    </source>
</evidence>
<feature type="compositionally biased region" description="Basic residues" evidence="20">
    <location>
        <begin position="106"/>
        <end position="121"/>
    </location>
</feature>
<accession>K1VT53</accession>
<proteinExistence type="inferred from homology"/>
<feature type="compositionally biased region" description="Polar residues" evidence="20">
    <location>
        <begin position="567"/>
        <end position="598"/>
    </location>
</feature>
<dbReference type="GO" id="GO:0006513">
    <property type="term" value="P:protein monoubiquitination"/>
    <property type="evidence" value="ECO:0007669"/>
    <property type="project" value="InterPro"/>
</dbReference>
<feature type="region of interest" description="Disordered" evidence="20">
    <location>
        <begin position="260"/>
        <end position="285"/>
    </location>
</feature>
<evidence type="ECO:0000256" key="19">
    <source>
        <dbReference type="PROSITE-ProRule" id="PRU00175"/>
    </source>
</evidence>
<dbReference type="InterPro" id="IPR039577">
    <property type="entry name" value="Rad18"/>
</dbReference>
<feature type="compositionally biased region" description="Basic and acidic residues" evidence="20">
    <location>
        <begin position="421"/>
        <end position="432"/>
    </location>
</feature>
<dbReference type="InParanoid" id="K1VT53"/>
<evidence type="ECO:0000313" key="24">
    <source>
        <dbReference type="Proteomes" id="UP000006757"/>
    </source>
</evidence>
<evidence type="ECO:0000256" key="13">
    <source>
        <dbReference type="ARBA" id="ARBA00023125"/>
    </source>
</evidence>
<evidence type="ECO:0000256" key="14">
    <source>
        <dbReference type="ARBA" id="ARBA00023204"/>
    </source>
</evidence>